<feature type="compositionally biased region" description="Polar residues" evidence="1">
    <location>
        <begin position="267"/>
        <end position="279"/>
    </location>
</feature>
<feature type="domain" description="DUF4045" evidence="2">
    <location>
        <begin position="6"/>
        <end position="775"/>
    </location>
</feature>
<feature type="compositionally biased region" description="Polar residues" evidence="1">
    <location>
        <begin position="1077"/>
        <end position="1090"/>
    </location>
</feature>
<feature type="compositionally biased region" description="Low complexity" evidence="1">
    <location>
        <begin position="82"/>
        <end position="94"/>
    </location>
</feature>
<dbReference type="SUPFAM" id="SSF55753">
    <property type="entry name" value="Actin depolymerizing proteins"/>
    <property type="match status" value="3"/>
</dbReference>
<feature type="compositionally biased region" description="Polar residues" evidence="1">
    <location>
        <begin position="70"/>
        <end position="81"/>
    </location>
</feature>
<dbReference type="Pfam" id="PF13254">
    <property type="entry name" value="DUF4045"/>
    <property type="match status" value="1"/>
</dbReference>
<dbReference type="InterPro" id="IPR025118">
    <property type="entry name" value="DUF4045"/>
</dbReference>
<dbReference type="EMBL" id="KZ107845">
    <property type="protein sequence ID" value="OSS48869.1"/>
    <property type="molecule type" value="Genomic_DNA"/>
</dbReference>
<dbReference type="SMART" id="SM00262">
    <property type="entry name" value="GEL"/>
    <property type="match status" value="2"/>
</dbReference>
<dbReference type="OMA" id="AFFEIYV"/>
<feature type="compositionally biased region" description="Low complexity" evidence="1">
    <location>
        <begin position="1094"/>
        <end position="1122"/>
    </location>
</feature>
<feature type="compositionally biased region" description="Polar residues" evidence="1">
    <location>
        <begin position="698"/>
        <end position="716"/>
    </location>
</feature>
<feature type="compositionally biased region" description="Polar residues" evidence="1">
    <location>
        <begin position="1171"/>
        <end position="1184"/>
    </location>
</feature>
<dbReference type="GO" id="GO:0051016">
    <property type="term" value="P:barbed-end actin filament capping"/>
    <property type="evidence" value="ECO:0007669"/>
    <property type="project" value="TreeGrafter"/>
</dbReference>
<dbReference type="InterPro" id="IPR029006">
    <property type="entry name" value="ADF-H/Gelsolin-like_dom_sf"/>
</dbReference>
<feature type="compositionally biased region" description="Basic and acidic residues" evidence="1">
    <location>
        <begin position="769"/>
        <end position="799"/>
    </location>
</feature>
<dbReference type="Pfam" id="PF25480">
    <property type="entry name" value="DUF7904"/>
    <property type="match status" value="1"/>
</dbReference>
<accession>A0A1Y2LZA2</accession>
<evidence type="ECO:0000313" key="5">
    <source>
        <dbReference type="Proteomes" id="UP000193240"/>
    </source>
</evidence>
<feature type="compositionally biased region" description="Polar residues" evidence="1">
    <location>
        <begin position="472"/>
        <end position="482"/>
    </location>
</feature>
<dbReference type="GO" id="GO:0051015">
    <property type="term" value="F:actin filament binding"/>
    <property type="evidence" value="ECO:0007669"/>
    <property type="project" value="InterPro"/>
</dbReference>
<feature type="compositionally biased region" description="Polar residues" evidence="1">
    <location>
        <begin position="983"/>
        <end position="996"/>
    </location>
</feature>
<gene>
    <name evidence="4" type="ORF">B5807_06825</name>
</gene>
<feature type="compositionally biased region" description="Polar residues" evidence="1">
    <location>
        <begin position="160"/>
        <end position="177"/>
    </location>
</feature>
<feature type="compositionally biased region" description="Basic and acidic residues" evidence="1">
    <location>
        <begin position="682"/>
        <end position="694"/>
    </location>
</feature>
<feature type="compositionally biased region" description="Gly residues" evidence="1">
    <location>
        <begin position="1243"/>
        <end position="1253"/>
    </location>
</feature>
<dbReference type="InterPro" id="IPR007122">
    <property type="entry name" value="Villin/Gelsolin"/>
</dbReference>
<feature type="compositionally biased region" description="Basic and acidic residues" evidence="1">
    <location>
        <begin position="862"/>
        <end position="874"/>
    </location>
</feature>
<dbReference type="STRING" id="105696.A0A1Y2LZA2"/>
<dbReference type="GO" id="GO:0005546">
    <property type="term" value="F:phosphatidylinositol-4,5-bisphosphate binding"/>
    <property type="evidence" value="ECO:0007669"/>
    <property type="project" value="TreeGrafter"/>
</dbReference>
<proteinExistence type="predicted"/>
<feature type="region of interest" description="Disordered" evidence="1">
    <location>
        <begin position="1599"/>
        <end position="1625"/>
    </location>
</feature>
<protein>
    <submittedName>
        <fullName evidence="4">Uncharacterized protein</fullName>
    </submittedName>
</protein>
<feature type="compositionally biased region" description="Basic and acidic residues" evidence="1">
    <location>
        <begin position="612"/>
        <end position="625"/>
    </location>
</feature>
<dbReference type="GO" id="GO:0005737">
    <property type="term" value="C:cytoplasm"/>
    <property type="evidence" value="ECO:0007669"/>
    <property type="project" value="TreeGrafter"/>
</dbReference>
<feature type="compositionally biased region" description="Polar residues" evidence="1">
    <location>
        <begin position="894"/>
        <end position="906"/>
    </location>
</feature>
<dbReference type="Gene3D" id="3.40.20.10">
    <property type="entry name" value="Severin"/>
    <property type="match status" value="3"/>
</dbReference>
<feature type="compositionally biased region" description="Basic and acidic residues" evidence="1">
    <location>
        <begin position="997"/>
        <end position="1007"/>
    </location>
</feature>
<feature type="compositionally biased region" description="Basic residues" evidence="1">
    <location>
        <begin position="924"/>
        <end position="937"/>
    </location>
</feature>
<feature type="compositionally biased region" description="Basic and acidic residues" evidence="1">
    <location>
        <begin position="16"/>
        <end position="37"/>
    </location>
</feature>
<feature type="compositionally biased region" description="Low complexity" evidence="1">
    <location>
        <begin position="369"/>
        <end position="384"/>
    </location>
</feature>
<sequence length="1753" mass="189095">MSEEIDTQEFVQRIRQLGEQRDQQDQHDAEKAKKLEEDLIQQRSERLARRAERARSISPEKTTPLHRSSAHSSQQVQDQAISTPTLTPTMSPSPQHDEASAREDSLQRLTSPTADDSESPKPATSAAALGRSGTLSWKQRPQSGSIRRPLSVTARPVSRDASTPSSPERPLSRTQIAASLGAKDPAYFRQTADRGVGSAAYRKNEEDNASDNGSIVRKPLPGMSRNSTASRESTTSTRELELPSPPTESTPSSRPTSRGGSMRGSTAMSNRFSTATSISGGDAESAVKRSPLPTLESQKFAPPSEQGVSGEGGDDARAAREPFMSPMQGRMSPERERSASPTKGLGSFVLSASMKRGDSVSKRWSTHTPPTLNRNSPSLSNRSSAMAGFGSLSKMERPTSLSREHTTDDPPSRPQSSSSNTTMRGLGIDVAPKDEFVRPAIANRHSRSKSVHSTFSNKDIGEDVDRPASPSKRWSPNKSSWLENALNKPESPKLMTPASPNQPAWMAELNRAKQQRGSVDISKGSPLGTPFSEKPDSRPASPLKEVHLRPVGLRKPALDSPKLDTPKFESPKLDVLRFDSIKLDPFAREEPKKTQASPALETAVELKPTSPLKEEVKPLVEKTPIEEPEPAPIEEKALPVQAAPVEPEPATPVEAPPKKEEAAPSPAPAKSVLSRFPPAVKPKPDTAPTKDFRAGLKSRQTPSIGSPKPQSDAQSELANVFGKLRKAETKNFVAPDVLKANIVGGKNALNITGGPKPTVRRDEFRESLKEKRSSMLEKAQEEGSALKRSESISKPKEVPEAIAIRGRLDRSKSISKFPIIPKEEEKKPVPEALARKKSLRGIERPNLDMKTEKPASPAPLFAKKDSSKPGKLADRFNPALAGMLARGPPPLATEKSTSNAGESASSRPAEEKPTGPGPELTHMTKGRVRGPKRRTPAAKKSAPEPSAPEPSAPESSAPEPEKAPEKVNATVAAAPLVKPSHILPSSTLPKTNGTSEELSKPARESIGEKPITPAKPRQISAKFDKAPTPQLAKKPSSIDLERRVSGTSSVAKQSPRPESIGTPKSASPVVPKKSERITSGSYNTAQQISKPESLRSPSVSSIKSPKESSPSPSITSSRFSRPLPTPPPKESPKPATLKEIPTPNVSVKKEDPSPQKSGFSSVKAATALWGRQSQPSSPVQTTKSPIKLPTKADEKAAMQDAGLVRSTGPESKPESPARLESVSSKPLPPAPLQTSSKAAGLGFSLGGFGGFGSGAASRLRQSSPRLSKDLPMSPPRSADRPQPDTPKTAPAPAAPKHDGIFADFFDEAPVTGGQLPDTIDTVQVLHSPPYDLGPAGKVRTQKAEIHEITGDGRMLSIAPQEQHMLFQGSMYICTHVYSDSKGVNITDVYLWAGNDVAESNIEDAQLFARTHAKQNQARLIVLRQGNEPPNFFDALGGIVITRRGTQPATKEFMLCGRRHLGHLAFDEVDFALKSFSSAFVYLISTEAGKVYLWKGRGCSAEELSGARLMGMDLAPTGDFQEVDEGSEPPHLISVFPPPTHKGPAIPRSADHWRYKATSDRYRARLYRIDQQQETSGGWGQSLQVGSFFATLRRSSFAQSLSPTSTGAHAEPGPQSPTTPKSPLPPGITTKIVEIMPFCQRDLEPEYVYVLDAFFEMYIIVGALARSQAPAFSTALMFAQEYGILAVSEEDRPFMPVTTIVLEGVPRDMKAVFRHWNDSVIPTAELMSGSLKRGKSLKIVGLEKAIRATQREAR</sequence>
<dbReference type="GO" id="GO:0051014">
    <property type="term" value="P:actin filament severing"/>
    <property type="evidence" value="ECO:0007669"/>
    <property type="project" value="TreeGrafter"/>
</dbReference>
<feature type="domain" description="DUF7904" evidence="3">
    <location>
        <begin position="1345"/>
        <end position="1443"/>
    </location>
</feature>
<feature type="compositionally biased region" description="Polar residues" evidence="1">
    <location>
        <begin position="133"/>
        <end position="145"/>
    </location>
</feature>
<feature type="region of interest" description="Disordered" evidence="1">
    <location>
        <begin position="769"/>
        <end position="1298"/>
    </location>
</feature>
<name>A0A1Y2LZA2_EPING</name>
<evidence type="ECO:0000256" key="1">
    <source>
        <dbReference type="SAM" id="MobiDB-lite"/>
    </source>
</evidence>
<feature type="compositionally biased region" description="Low complexity" evidence="1">
    <location>
        <begin position="224"/>
        <end position="237"/>
    </location>
</feature>
<dbReference type="PANTHER" id="PTHR11977:SF133">
    <property type="entry name" value="DUF4045 DOMAIN-CONTAINING PROTEIN"/>
    <property type="match status" value="1"/>
</dbReference>
<feature type="compositionally biased region" description="Basic and acidic residues" evidence="1">
    <location>
        <begin position="43"/>
        <end position="55"/>
    </location>
</feature>
<dbReference type="PANTHER" id="PTHR11977">
    <property type="entry name" value="VILLIN"/>
    <property type="match status" value="1"/>
</dbReference>
<organism evidence="4 5">
    <name type="scientific">Epicoccum nigrum</name>
    <name type="common">Soil fungus</name>
    <name type="synonym">Epicoccum purpurascens</name>
    <dbReference type="NCBI Taxonomy" id="105696"/>
    <lineage>
        <taxon>Eukaryota</taxon>
        <taxon>Fungi</taxon>
        <taxon>Dikarya</taxon>
        <taxon>Ascomycota</taxon>
        <taxon>Pezizomycotina</taxon>
        <taxon>Dothideomycetes</taxon>
        <taxon>Pleosporomycetidae</taxon>
        <taxon>Pleosporales</taxon>
        <taxon>Pleosporineae</taxon>
        <taxon>Didymellaceae</taxon>
        <taxon>Epicoccum</taxon>
    </lineage>
</organism>
<dbReference type="GO" id="GO:0015629">
    <property type="term" value="C:actin cytoskeleton"/>
    <property type="evidence" value="ECO:0007669"/>
    <property type="project" value="TreeGrafter"/>
</dbReference>
<feature type="compositionally biased region" description="Basic and acidic residues" evidence="1">
    <location>
        <begin position="394"/>
        <end position="411"/>
    </location>
</feature>
<feature type="compositionally biased region" description="Basic and acidic residues" evidence="1">
    <location>
        <begin position="840"/>
        <end position="853"/>
    </location>
</feature>
<feature type="compositionally biased region" description="Low complexity" evidence="1">
    <location>
        <begin position="249"/>
        <end position="266"/>
    </location>
</feature>
<feature type="region of interest" description="Disordered" evidence="1">
    <location>
        <begin position="587"/>
        <end position="716"/>
    </location>
</feature>
<feature type="compositionally biased region" description="Basic and acidic residues" evidence="1">
    <location>
        <begin position="95"/>
        <end position="106"/>
    </location>
</feature>
<evidence type="ECO:0000259" key="3">
    <source>
        <dbReference type="Pfam" id="PF25480"/>
    </source>
</evidence>
<keyword evidence="5" id="KW-1185">Reference proteome</keyword>
<dbReference type="InParanoid" id="A0A1Y2LZA2"/>
<feature type="region of interest" description="Disordered" evidence="1">
    <location>
        <begin position="1"/>
        <end position="568"/>
    </location>
</feature>
<dbReference type="GO" id="GO:0008154">
    <property type="term" value="P:actin polymerization or depolymerization"/>
    <property type="evidence" value="ECO:0007669"/>
    <property type="project" value="TreeGrafter"/>
</dbReference>
<feature type="compositionally biased region" description="Pro residues" evidence="1">
    <location>
        <begin position="1613"/>
        <end position="1625"/>
    </location>
</feature>
<dbReference type="Proteomes" id="UP000193240">
    <property type="component" value="Unassembled WGS sequence"/>
</dbReference>
<dbReference type="InterPro" id="IPR057226">
    <property type="entry name" value="DUF7904"/>
</dbReference>
<evidence type="ECO:0000313" key="4">
    <source>
        <dbReference type="EMBL" id="OSS48869.1"/>
    </source>
</evidence>
<reference evidence="4 5" key="1">
    <citation type="journal article" date="2017" name="Genome Announc.">
        <title>Genome sequence of the saprophytic ascomycete Epicoccum nigrum ICMP 19927 strain isolated from New Zealand.</title>
        <authorList>
            <person name="Fokin M."/>
            <person name="Fleetwood D."/>
            <person name="Weir B.S."/>
            <person name="Villas-Boas S.G."/>
        </authorList>
    </citation>
    <scope>NUCLEOTIDE SEQUENCE [LARGE SCALE GENOMIC DNA]</scope>
    <source>
        <strain evidence="4 5">ICMP 19927</strain>
    </source>
</reference>
<evidence type="ECO:0000259" key="2">
    <source>
        <dbReference type="Pfam" id="PF13254"/>
    </source>
</evidence>